<accession>A0A845KMH8</accession>
<reference evidence="1 2" key="1">
    <citation type="journal article" date="2019" name="Nat. Med.">
        <title>A library of human gut bacterial isolates paired with longitudinal multiomics data enables mechanistic microbiome research.</title>
        <authorList>
            <person name="Poyet M."/>
            <person name="Groussin M."/>
            <person name="Gibbons S.M."/>
            <person name="Avila-Pacheco J."/>
            <person name="Jiang X."/>
            <person name="Kearney S.M."/>
            <person name="Perrotta A.R."/>
            <person name="Berdy B."/>
            <person name="Zhao S."/>
            <person name="Lieberman T.D."/>
            <person name="Swanson P.K."/>
            <person name="Smith M."/>
            <person name="Roesemann S."/>
            <person name="Alexander J.E."/>
            <person name="Rich S.A."/>
            <person name="Livny J."/>
            <person name="Vlamakis H."/>
            <person name="Clish C."/>
            <person name="Bullock K."/>
            <person name="Deik A."/>
            <person name="Scott J."/>
            <person name="Pierce K.A."/>
            <person name="Xavier R.J."/>
            <person name="Alm E.J."/>
        </authorList>
    </citation>
    <scope>NUCLEOTIDE SEQUENCE [LARGE SCALE GENOMIC DNA]</scope>
    <source>
        <strain evidence="1 2">BIOML-A7</strain>
    </source>
</reference>
<dbReference type="InterPro" id="IPR036019">
    <property type="entry name" value="MscL_channel"/>
</dbReference>
<sequence length="49" mass="5577">MRKGMNFDQLKLNLQGEVTLNYGKFISTVINFLITYKGYNSAVEFSIIG</sequence>
<evidence type="ECO:0000313" key="1">
    <source>
        <dbReference type="EMBL" id="MZK17792.1"/>
    </source>
</evidence>
<organism evidence="1 2">
    <name type="scientific">Dorea longicatena</name>
    <dbReference type="NCBI Taxonomy" id="88431"/>
    <lineage>
        <taxon>Bacteria</taxon>
        <taxon>Bacillati</taxon>
        <taxon>Bacillota</taxon>
        <taxon>Clostridia</taxon>
        <taxon>Lachnospirales</taxon>
        <taxon>Lachnospiraceae</taxon>
        <taxon>Dorea</taxon>
    </lineage>
</organism>
<dbReference type="AlphaFoldDB" id="A0A845KMH8"/>
<dbReference type="Gene3D" id="1.10.1200.120">
    <property type="entry name" value="Large-conductance mechanosensitive channel, MscL, domain 1"/>
    <property type="match status" value="1"/>
</dbReference>
<gene>
    <name evidence="1" type="ORF">GT565_06620</name>
</gene>
<comment type="caution">
    <text evidence="1">The sequence shown here is derived from an EMBL/GenBank/DDBJ whole genome shotgun (WGS) entry which is preliminary data.</text>
</comment>
<dbReference type="Proteomes" id="UP000446719">
    <property type="component" value="Unassembled WGS sequence"/>
</dbReference>
<dbReference type="SUPFAM" id="SSF81330">
    <property type="entry name" value="Gated mechanosensitive channel"/>
    <property type="match status" value="1"/>
</dbReference>
<dbReference type="EMBL" id="WWSB01000006">
    <property type="protein sequence ID" value="MZK17792.1"/>
    <property type="molecule type" value="Genomic_DNA"/>
</dbReference>
<evidence type="ECO:0000313" key="2">
    <source>
        <dbReference type="Proteomes" id="UP000446719"/>
    </source>
</evidence>
<proteinExistence type="predicted"/>
<protein>
    <submittedName>
        <fullName evidence="1">Uncharacterized protein</fullName>
    </submittedName>
</protein>
<name>A0A845KMH8_9FIRM</name>
<dbReference type="RefSeq" id="WP_237998371.1">
    <property type="nucleotide sequence ID" value="NZ_JAKNFP010000001.1"/>
</dbReference>